<sequence length="394" mass="45616">MADRYALDKGILSAELLLLLTLLAAVKVDETADRQPEMFADVDWKQFMQLAMHHRVYPFLYPKLSRMHEGPIPSELIQWLKQEYCKNTVQMLHLSGEMGRLGDELVGAGIRALFLKGPVLAQDLYGDISLRTSRDLDFIVPLGKLAEAEALLVRLGYVEEEEFEAILGDWKWRQHHKTFHHPGNNIKAEVHWRLSPAPSREPDFDELWERRRTSNLLGRNIHYLGPEDLVLFLSAHGARHGWSRLRWLLDIKQLLLQQPDPGILTRLLHRYGYEDVGGQALLLAADLLKAPIDPGLSRLAERPKARRLARLAMFYVGRMVNLHNPPLPPEVERHFKYYQPAILSRGQQLLYALGFLHPYAADAKTLPLPRRLHFLYFALRPFLWTWRKTFGEEK</sequence>
<organism evidence="1 2">
    <name type="scientific">Paenibacillus rhizophilus</name>
    <dbReference type="NCBI Taxonomy" id="1850366"/>
    <lineage>
        <taxon>Bacteria</taxon>
        <taxon>Bacillati</taxon>
        <taxon>Bacillota</taxon>
        <taxon>Bacilli</taxon>
        <taxon>Bacillales</taxon>
        <taxon>Paenibacillaceae</taxon>
        <taxon>Paenibacillus</taxon>
    </lineage>
</organism>
<name>A0A3N9PW51_9BACL</name>
<dbReference type="InterPro" id="IPR039498">
    <property type="entry name" value="NTP_transf_5"/>
</dbReference>
<dbReference type="RefSeq" id="WP_124696400.1">
    <property type="nucleotide sequence ID" value="NZ_JBHUFE010000010.1"/>
</dbReference>
<evidence type="ECO:0000313" key="1">
    <source>
        <dbReference type="EMBL" id="RQW10652.1"/>
    </source>
</evidence>
<gene>
    <name evidence="1" type="ORF">EH198_15480</name>
</gene>
<proteinExistence type="predicted"/>
<dbReference type="Pfam" id="PF14907">
    <property type="entry name" value="NTP_transf_5"/>
    <property type="match status" value="1"/>
</dbReference>
<keyword evidence="2" id="KW-1185">Reference proteome</keyword>
<dbReference type="Proteomes" id="UP000282529">
    <property type="component" value="Unassembled WGS sequence"/>
</dbReference>
<reference evidence="1 2" key="1">
    <citation type="submission" date="2018-11" db="EMBL/GenBank/DDBJ databases">
        <title>Genome sequence of strain 7197.</title>
        <authorList>
            <person name="Gao J."/>
            <person name="Sun J."/>
        </authorList>
    </citation>
    <scope>NUCLEOTIDE SEQUENCE [LARGE SCALE GENOMIC DNA]</scope>
    <source>
        <strain evidence="1 2">7197</strain>
    </source>
</reference>
<dbReference type="AlphaFoldDB" id="A0A3N9PW51"/>
<protein>
    <submittedName>
        <fullName evidence="1">Renal dipeptidase</fullName>
    </submittedName>
</protein>
<dbReference type="EMBL" id="RQPI01000008">
    <property type="protein sequence ID" value="RQW10652.1"/>
    <property type="molecule type" value="Genomic_DNA"/>
</dbReference>
<accession>A0A3N9PW51</accession>
<evidence type="ECO:0000313" key="2">
    <source>
        <dbReference type="Proteomes" id="UP000282529"/>
    </source>
</evidence>
<dbReference type="OrthoDB" id="9773927at2"/>
<comment type="caution">
    <text evidence="1">The sequence shown here is derived from an EMBL/GenBank/DDBJ whole genome shotgun (WGS) entry which is preliminary data.</text>
</comment>